<protein>
    <submittedName>
        <fullName evidence="2">Uncharacterized protein</fullName>
    </submittedName>
</protein>
<dbReference type="Gene3D" id="3.40.50.10540">
    <property type="entry name" value="Crotonobetainyl-coa:carnitine coa-transferase, domain 1"/>
    <property type="match status" value="2"/>
</dbReference>
<keyword evidence="3" id="KW-1185">Reference proteome</keyword>
<dbReference type="Proteomes" id="UP001500416">
    <property type="component" value="Unassembled WGS sequence"/>
</dbReference>
<dbReference type="InterPro" id="IPR003673">
    <property type="entry name" value="CoA-Trfase_fam_III"/>
</dbReference>
<dbReference type="PANTHER" id="PTHR48207:SF4">
    <property type="entry name" value="BLL6097 PROTEIN"/>
    <property type="match status" value="1"/>
</dbReference>
<evidence type="ECO:0000313" key="3">
    <source>
        <dbReference type="Proteomes" id="UP001500416"/>
    </source>
</evidence>
<proteinExistence type="predicted"/>
<dbReference type="InterPro" id="IPR050483">
    <property type="entry name" value="CoA-transferase_III_domain"/>
</dbReference>
<comment type="caution">
    <text evidence="2">The sequence shown here is derived from an EMBL/GenBank/DDBJ whole genome shotgun (WGS) entry which is preliminary data.</text>
</comment>
<name>A0ABP3D326_9PSEU</name>
<dbReference type="RefSeq" id="WP_343933367.1">
    <property type="nucleotide sequence ID" value="NZ_BAAABU010000003.1"/>
</dbReference>
<sequence length="483" mass="50043">MTTTLDTIPWAGPVDLPLAGELDVQAACGLMHVHGRRFGRPTRLGLDYAAITAAELADTGATAVALARARGLALRAATTSVAQAALLAVAQYLAAAGTGRFEPGGPPFVSADGVAFELEALDAEVWRRFWAALDAHPPAVAQGWRPFQERFATATCPLPPDLTAATARTPIDVLENTARATGTTLVRVSGRAIDDLPPFTLTPLGPTAPLPAADLALPTAAPRTPPADLALPAQRGDRAGGELPLSGVLVVESCRRVQGPLAGHLLRLLGATVVRVEPPGGDPARGVPPLAGGTSARFLALNHGKSTVEIDLATVAGRLDLLDLLARADVFLHNWAPGKAAAWALRPADVARVRPGIVYAHASGWGDALGPNPPLGTDFVVQAHAGVPPSLMTLVDVFGGLVAAHGVVAGLLRRHRTGRGRSVASSLLSAASRLNARARGRCAAPLTVPVCTDLAALAHDPRFARALHRVPCPVPLSPWEFLR</sequence>
<dbReference type="PANTHER" id="PTHR48207">
    <property type="entry name" value="SUCCINATE--HYDROXYMETHYLGLUTARATE COA-TRANSFERASE"/>
    <property type="match status" value="1"/>
</dbReference>
<keyword evidence="1" id="KW-0808">Transferase</keyword>
<dbReference type="Pfam" id="PF02515">
    <property type="entry name" value="CoA_transf_3"/>
    <property type="match status" value="1"/>
</dbReference>
<dbReference type="EMBL" id="BAAABU010000003">
    <property type="protein sequence ID" value="GAA0221560.1"/>
    <property type="molecule type" value="Genomic_DNA"/>
</dbReference>
<gene>
    <name evidence="2" type="ORF">GCM10010492_19590</name>
</gene>
<dbReference type="SUPFAM" id="SSF89796">
    <property type="entry name" value="CoA-transferase family III (CaiB/BaiF)"/>
    <property type="match status" value="2"/>
</dbReference>
<organism evidence="2 3">
    <name type="scientific">Saccharothrix mutabilis subsp. mutabilis</name>
    <dbReference type="NCBI Taxonomy" id="66855"/>
    <lineage>
        <taxon>Bacteria</taxon>
        <taxon>Bacillati</taxon>
        <taxon>Actinomycetota</taxon>
        <taxon>Actinomycetes</taxon>
        <taxon>Pseudonocardiales</taxon>
        <taxon>Pseudonocardiaceae</taxon>
        <taxon>Saccharothrix</taxon>
    </lineage>
</organism>
<evidence type="ECO:0000313" key="2">
    <source>
        <dbReference type="EMBL" id="GAA0221560.1"/>
    </source>
</evidence>
<dbReference type="InterPro" id="IPR023606">
    <property type="entry name" value="CoA-Trfase_III_dom_1_sf"/>
</dbReference>
<evidence type="ECO:0000256" key="1">
    <source>
        <dbReference type="ARBA" id="ARBA00022679"/>
    </source>
</evidence>
<accession>A0ABP3D326</accession>
<reference evidence="3" key="1">
    <citation type="journal article" date="2019" name="Int. J. Syst. Evol. Microbiol.">
        <title>The Global Catalogue of Microorganisms (GCM) 10K type strain sequencing project: providing services to taxonomists for standard genome sequencing and annotation.</title>
        <authorList>
            <consortium name="The Broad Institute Genomics Platform"/>
            <consortium name="The Broad Institute Genome Sequencing Center for Infectious Disease"/>
            <person name="Wu L."/>
            <person name="Ma J."/>
        </authorList>
    </citation>
    <scope>NUCLEOTIDE SEQUENCE [LARGE SCALE GENOMIC DNA]</scope>
    <source>
        <strain evidence="3">JCM 3380</strain>
    </source>
</reference>